<dbReference type="Proteomes" id="UP000607397">
    <property type="component" value="Unassembled WGS sequence"/>
</dbReference>
<feature type="coiled-coil region" evidence="1">
    <location>
        <begin position="33"/>
        <end position="88"/>
    </location>
</feature>
<comment type="caution">
    <text evidence="2">The sequence shown here is derived from an EMBL/GenBank/DDBJ whole genome shotgun (WGS) entry which is preliminary data.</text>
</comment>
<reference evidence="2" key="1">
    <citation type="submission" date="2019-12" db="EMBL/GenBank/DDBJ databases">
        <title>High-Quality draft genome sequences of three cyanobacteria isolated from the limestone walls of the Old Cathedral of Coimbra.</title>
        <authorList>
            <person name="Tiago I."/>
            <person name="Soares F."/>
            <person name="Portugal A."/>
        </authorList>
    </citation>
    <scope>NUCLEOTIDE SEQUENCE [LARGE SCALE GENOMIC DNA]</scope>
    <source>
        <strain evidence="2">C</strain>
    </source>
</reference>
<keyword evidence="1" id="KW-0175">Coiled coil</keyword>
<evidence type="ECO:0000256" key="1">
    <source>
        <dbReference type="SAM" id="Coils"/>
    </source>
</evidence>
<accession>A0A8K1ZWI4</accession>
<dbReference type="RefSeq" id="WP_161824929.1">
    <property type="nucleotide sequence ID" value="NZ_WVIC01000013.1"/>
</dbReference>
<protein>
    <submittedName>
        <fullName evidence="2">Uncharacterized protein</fullName>
    </submittedName>
</protein>
<proteinExistence type="predicted"/>
<sequence>MTEPNNQLAVLIDQVGRLTEGLTEFRADMADIKERVREQLVVAQAQAENINRLAETTDRQTILSERLVATVERQAATVERQAVMLEALLGRQV</sequence>
<name>A0A8K1ZWI4_9CYAN</name>
<organism evidence="2 3">
    <name type="scientific">Petrachloros mirabilis ULC683</name>
    <dbReference type="NCBI Taxonomy" id="2781853"/>
    <lineage>
        <taxon>Bacteria</taxon>
        <taxon>Bacillati</taxon>
        <taxon>Cyanobacteriota</taxon>
        <taxon>Cyanophyceae</taxon>
        <taxon>Synechococcales</taxon>
        <taxon>Petrachlorosaceae</taxon>
        <taxon>Petrachloros</taxon>
        <taxon>Petrachloros mirabilis</taxon>
    </lineage>
</organism>
<keyword evidence="3" id="KW-1185">Reference proteome</keyword>
<dbReference type="EMBL" id="WVIC01000013">
    <property type="protein sequence ID" value="NCJ06449.1"/>
    <property type="molecule type" value="Genomic_DNA"/>
</dbReference>
<evidence type="ECO:0000313" key="2">
    <source>
        <dbReference type="EMBL" id="NCJ06449.1"/>
    </source>
</evidence>
<dbReference type="AlphaFoldDB" id="A0A8K1ZWI4"/>
<evidence type="ECO:0000313" key="3">
    <source>
        <dbReference type="Proteomes" id="UP000607397"/>
    </source>
</evidence>
<gene>
    <name evidence="2" type="ORF">GS597_07980</name>
</gene>